<dbReference type="EMBL" id="CP129970">
    <property type="protein sequence ID" value="WMN06128.1"/>
    <property type="molecule type" value="Genomic_DNA"/>
</dbReference>
<feature type="region of interest" description="Disordered" evidence="1">
    <location>
        <begin position="829"/>
        <end position="880"/>
    </location>
</feature>
<proteinExistence type="predicted"/>
<feature type="domain" description="AsmA" evidence="2">
    <location>
        <begin position="1"/>
        <end position="172"/>
    </location>
</feature>
<gene>
    <name evidence="3" type="ORF">QYS48_31705</name>
</gene>
<evidence type="ECO:0000313" key="4">
    <source>
        <dbReference type="Proteomes" id="UP001244443"/>
    </source>
</evidence>
<accession>A0AA51R9U1</accession>
<dbReference type="PANTHER" id="PTHR30441:SF8">
    <property type="entry name" value="DUF748 DOMAIN-CONTAINING PROTEIN"/>
    <property type="match status" value="1"/>
</dbReference>
<dbReference type="InterPro" id="IPR007844">
    <property type="entry name" value="AsmA"/>
</dbReference>
<keyword evidence="4" id="KW-1185">Reference proteome</keyword>
<sequence>MKKLLIILASIVGLLVLTIVLVPIVFKDKIISSIQTEIDKSLNAKVNLDPTKIRVSLISNFPNMTLGVEDFSISGKEVFEGDTLFAAKDFAVEMDIVAIIKGEPLNIKGITLDQPLINILVLEDGSANYDITYPSEEETPEEETTSEDEFTFGIDHWEIKNGRINYMDQMYGVAISLLGVDHSGNGDFSLSVFDMQTNTTAEDFSFAYDGDVYIAHKKLKADLLFGMDLDNFKFTFKNAKASLNDFNLNFDGYFAMPTDDYDMDIAFSTTDTQFKSLLSLVPGMYAEGFDALETRGEFDFSGYVKGIYSDTKMPGFSVDLAVRDAYIKSPDVPLPIEKIAMEMHASSQSGDMKDGYLEVKNFGLSIDKDRFTAKAKVNNFDSPIWDLSVNGGLNLDIISKIEPTEDFTLAGMISANLNSKGSYVDVESENYAKLNTSGSMSMKNFSYSEKGSPDFKITTADLSFDPKAITLSNFAGNYGKSDFTLNGGVSNYIAYALDEKAVIKGNMELKSSLLDINEMMGVSEEEATETPEDTTAMEVVVIPETIDFTFDATVGTIKYDNFDMKNAVGKIIIRDGILTLDPMKVDMLGGSIKMAGIYNSQDEYEPKFDFKLDISEFSIPETFKNVTTVQKFAPIAEKMDGKFSTNFSMNGLLTQTMMPDLNTLSGGGLIKIVQAAVKDSKVISGVTSLSKLDNTSEVKINDVKVQAEIKDGRLNVKPFDVKIGNYNATIDGSTGLGGDIAYNLKMNVPTGSMGKAANSAISSLLGNNLNVVGNSINLNFNIGGTYDDPKVKLGSTTSEGGSTVASSAKEQITEKIDAEKDKLKAEAEAKAKAAKDSAAAEAERLKKKAEEEAKKKAEEEKEKLKKKAKSKLKDMFGDGK</sequence>
<evidence type="ECO:0000313" key="3">
    <source>
        <dbReference type="EMBL" id="WMN06128.1"/>
    </source>
</evidence>
<dbReference type="AlphaFoldDB" id="A0AA51R9U1"/>
<name>A0AA51R9U1_9BACT</name>
<organism evidence="3 4">
    <name type="scientific">Marivirga arenosa</name>
    <dbReference type="NCBI Taxonomy" id="3059076"/>
    <lineage>
        <taxon>Bacteria</taxon>
        <taxon>Pseudomonadati</taxon>
        <taxon>Bacteroidota</taxon>
        <taxon>Cytophagia</taxon>
        <taxon>Cytophagales</taxon>
        <taxon>Marivirgaceae</taxon>
        <taxon>Marivirga</taxon>
    </lineage>
</organism>
<feature type="compositionally biased region" description="Basic and acidic residues" evidence="1">
    <location>
        <begin position="841"/>
        <end position="863"/>
    </location>
</feature>
<reference evidence="3" key="1">
    <citation type="submission" date="2023-08" db="EMBL/GenBank/DDBJ databases">
        <title>Comparative genomics and taxonomic characterization of three novel marine species of genus Marivirga.</title>
        <authorList>
            <person name="Muhammad N."/>
            <person name="Kim S.-G."/>
        </authorList>
    </citation>
    <scope>NUCLEOTIDE SEQUENCE [LARGE SCALE GENOMIC DNA]</scope>
    <source>
        <strain evidence="3">ABR2-2</strain>
    </source>
</reference>
<dbReference type="RefSeq" id="WP_308355854.1">
    <property type="nucleotide sequence ID" value="NZ_CP129970.2"/>
</dbReference>
<dbReference type="GO" id="GO:0005886">
    <property type="term" value="C:plasma membrane"/>
    <property type="evidence" value="ECO:0007669"/>
    <property type="project" value="TreeGrafter"/>
</dbReference>
<evidence type="ECO:0000256" key="1">
    <source>
        <dbReference type="SAM" id="MobiDB-lite"/>
    </source>
</evidence>
<dbReference type="GO" id="GO:0090313">
    <property type="term" value="P:regulation of protein targeting to membrane"/>
    <property type="evidence" value="ECO:0007669"/>
    <property type="project" value="TreeGrafter"/>
</dbReference>
<dbReference type="InterPro" id="IPR052894">
    <property type="entry name" value="AsmA-related"/>
</dbReference>
<evidence type="ECO:0000259" key="2">
    <source>
        <dbReference type="Pfam" id="PF05170"/>
    </source>
</evidence>
<dbReference type="Pfam" id="PF05170">
    <property type="entry name" value="AsmA"/>
    <property type="match status" value="1"/>
</dbReference>
<feature type="compositionally biased region" description="Basic and acidic residues" evidence="1">
    <location>
        <begin position="871"/>
        <end position="880"/>
    </location>
</feature>
<dbReference type="Proteomes" id="UP001244443">
    <property type="component" value="Chromosome"/>
</dbReference>
<protein>
    <submittedName>
        <fullName evidence="3">AsmA-like C-terminal region-containing protein</fullName>
    </submittedName>
</protein>
<dbReference type="PANTHER" id="PTHR30441">
    <property type="entry name" value="DUF748 DOMAIN-CONTAINING PROTEIN"/>
    <property type="match status" value="1"/>
</dbReference>